<comment type="function">
    <text evidence="8">Involved in the biosynthesis of the chorismate, which leads to the biosynthesis of aromatic amino acids. Catalyzes the reversible NADPH linked reduction of 3-dehydroshikimate (DHSA) to yield shikimate (SA).</text>
</comment>
<comment type="pathway">
    <text evidence="1 8">Metabolic intermediate biosynthesis; chorismate biosynthesis; chorismate from D-erythrose 4-phosphate and phosphoenolpyruvate: step 4/7.</text>
</comment>
<dbReference type="EMBL" id="JAXCLW010000001">
    <property type="protein sequence ID" value="MDY0881984.1"/>
    <property type="molecule type" value="Genomic_DNA"/>
</dbReference>
<feature type="binding site" evidence="8">
    <location>
        <begin position="30"/>
        <end position="32"/>
    </location>
    <ligand>
        <name>shikimate</name>
        <dbReference type="ChEBI" id="CHEBI:36208"/>
    </ligand>
</feature>
<keyword evidence="5 8" id="KW-0560">Oxidoreductase</keyword>
<evidence type="ECO:0000256" key="5">
    <source>
        <dbReference type="ARBA" id="ARBA00023002"/>
    </source>
</evidence>
<evidence type="ECO:0000256" key="6">
    <source>
        <dbReference type="ARBA" id="ARBA00023141"/>
    </source>
</evidence>
<reference evidence="11 12" key="1">
    <citation type="journal article" date="2016" name="Antonie Van Leeuwenhoek">
        <title>Dongia soli sp. nov., isolated from soil from Dokdo, Korea.</title>
        <authorList>
            <person name="Kim D.U."/>
            <person name="Lee H."/>
            <person name="Kim H."/>
            <person name="Kim S.G."/>
            <person name="Ka J.O."/>
        </authorList>
    </citation>
    <scope>NUCLEOTIDE SEQUENCE [LARGE SCALE GENOMIC DNA]</scope>
    <source>
        <strain evidence="11 12">D78</strain>
    </source>
</reference>
<dbReference type="InterPro" id="IPR013708">
    <property type="entry name" value="Shikimate_DH-bd_N"/>
</dbReference>
<evidence type="ECO:0000256" key="4">
    <source>
        <dbReference type="ARBA" id="ARBA00022857"/>
    </source>
</evidence>
<dbReference type="PANTHER" id="PTHR21089:SF1">
    <property type="entry name" value="BIFUNCTIONAL 3-DEHYDROQUINATE DEHYDRATASE_SHIKIMATE DEHYDROGENASE, CHLOROPLASTIC"/>
    <property type="match status" value="1"/>
</dbReference>
<evidence type="ECO:0000256" key="7">
    <source>
        <dbReference type="ARBA" id="ARBA00049442"/>
    </source>
</evidence>
<protein>
    <recommendedName>
        <fullName evidence="2 8">Shikimate dehydrogenase (NADP(+))</fullName>
        <shortName evidence="8">SDH</shortName>
        <ecNumber evidence="2 8">1.1.1.25</ecNumber>
    </recommendedName>
</protein>
<feature type="binding site" evidence="8">
    <location>
        <position position="118"/>
    </location>
    <ligand>
        <name>shikimate</name>
        <dbReference type="ChEBI" id="CHEBI:36208"/>
    </ligand>
</feature>
<sequence length="298" mass="31770">MSLTLPQPPRETLTGKSLIAGVFGWPVTHSRSPRLHGYWLKHYGIDGAYIPFSTHPAQFETALRALPALGFRGANVTLPHKEKALACIDQATERARRIGAVNTVMVQEDGTLLGDNTDGFGFLEHLQASAANWRAGDGPAVVLGAGGASRAIVVALLDAGVPEIRLVNRTTRRAEEIAEALNTAADRRITVHDWDHRAAILDGGALLVNTTQLGLAGQPALEIDLAQLPVSAVVDDIVYVPMETSLLAAARKRGNAVVDGLGMLLHQARPGFAAWFKVEPDVTPALRDFVLADIPGAK</sequence>
<feature type="binding site" evidence="8">
    <location>
        <position position="267"/>
    </location>
    <ligand>
        <name>shikimate</name>
        <dbReference type="ChEBI" id="CHEBI:36208"/>
    </ligand>
</feature>
<feature type="binding site" evidence="8">
    <location>
        <begin position="144"/>
        <end position="148"/>
    </location>
    <ligand>
        <name>NADP(+)</name>
        <dbReference type="ChEBI" id="CHEBI:58349"/>
    </ligand>
</feature>
<dbReference type="InterPro" id="IPR036291">
    <property type="entry name" value="NAD(P)-bd_dom_sf"/>
</dbReference>
<dbReference type="CDD" id="cd01065">
    <property type="entry name" value="NAD_bind_Shikimate_DH"/>
    <property type="match status" value="1"/>
</dbReference>
<dbReference type="EC" id="1.1.1.25" evidence="2 8"/>
<evidence type="ECO:0000259" key="9">
    <source>
        <dbReference type="Pfam" id="PF01488"/>
    </source>
</evidence>
<proteinExistence type="inferred from homology"/>
<evidence type="ECO:0000313" key="11">
    <source>
        <dbReference type="EMBL" id="MDY0881984.1"/>
    </source>
</evidence>
<comment type="catalytic activity">
    <reaction evidence="7 8">
        <text>shikimate + NADP(+) = 3-dehydroshikimate + NADPH + H(+)</text>
        <dbReference type="Rhea" id="RHEA:17737"/>
        <dbReference type="ChEBI" id="CHEBI:15378"/>
        <dbReference type="ChEBI" id="CHEBI:16630"/>
        <dbReference type="ChEBI" id="CHEBI:36208"/>
        <dbReference type="ChEBI" id="CHEBI:57783"/>
        <dbReference type="ChEBI" id="CHEBI:58349"/>
        <dbReference type="EC" id="1.1.1.25"/>
    </reaction>
</comment>
<feature type="binding site" evidence="8">
    <location>
        <position position="239"/>
    </location>
    <ligand>
        <name>shikimate</name>
        <dbReference type="ChEBI" id="CHEBI:36208"/>
    </ligand>
</feature>
<feature type="binding site" evidence="8">
    <location>
        <begin position="168"/>
        <end position="173"/>
    </location>
    <ligand>
        <name>NADP(+)</name>
        <dbReference type="ChEBI" id="CHEBI:58349"/>
    </ligand>
</feature>
<feature type="domain" description="Quinate/shikimate 5-dehydrogenase/glutamyl-tRNA reductase" evidence="9">
    <location>
        <begin position="140"/>
        <end position="192"/>
    </location>
</feature>
<gene>
    <name evidence="8" type="primary">aroE</name>
    <name evidence="11" type="ORF">SMD27_03950</name>
</gene>
<dbReference type="RefSeq" id="WP_320507023.1">
    <property type="nucleotide sequence ID" value="NZ_JAXCLW010000001.1"/>
</dbReference>
<dbReference type="InterPro" id="IPR011342">
    <property type="entry name" value="Shikimate_DH"/>
</dbReference>
<organism evidence="11 12">
    <name type="scientific">Dongia soli</name>
    <dbReference type="NCBI Taxonomy" id="600628"/>
    <lineage>
        <taxon>Bacteria</taxon>
        <taxon>Pseudomonadati</taxon>
        <taxon>Pseudomonadota</taxon>
        <taxon>Alphaproteobacteria</taxon>
        <taxon>Rhodospirillales</taxon>
        <taxon>Dongiaceae</taxon>
        <taxon>Dongia</taxon>
    </lineage>
</organism>
<evidence type="ECO:0000256" key="3">
    <source>
        <dbReference type="ARBA" id="ARBA00022605"/>
    </source>
</evidence>
<comment type="caution">
    <text evidence="11">The sequence shown here is derived from an EMBL/GenBank/DDBJ whole genome shotgun (WGS) entry which is preliminary data.</text>
</comment>
<dbReference type="NCBIfam" id="TIGR00507">
    <property type="entry name" value="aroE"/>
    <property type="match status" value="1"/>
</dbReference>
<accession>A0ABU5E755</accession>
<dbReference type="InterPro" id="IPR006151">
    <property type="entry name" value="Shikm_DH/Glu-tRNA_Rdtase"/>
</dbReference>
<keyword evidence="3 8" id="KW-0028">Amino-acid biosynthesis</keyword>
<dbReference type="SUPFAM" id="SSF53223">
    <property type="entry name" value="Aminoacid dehydrogenase-like, N-terminal domain"/>
    <property type="match status" value="1"/>
</dbReference>
<dbReference type="InterPro" id="IPR046346">
    <property type="entry name" value="Aminoacid_DH-like_N_sf"/>
</dbReference>
<dbReference type="Pfam" id="PF08501">
    <property type="entry name" value="Shikimate_dh_N"/>
    <property type="match status" value="1"/>
</dbReference>
<feature type="binding site" evidence="8">
    <location>
        <position position="260"/>
    </location>
    <ligand>
        <name>NADP(+)</name>
        <dbReference type="ChEBI" id="CHEBI:58349"/>
    </ligand>
</feature>
<keyword evidence="12" id="KW-1185">Reference proteome</keyword>
<dbReference type="NCBIfam" id="NF001312">
    <property type="entry name" value="PRK00258.1-4"/>
    <property type="match status" value="1"/>
</dbReference>
<evidence type="ECO:0000259" key="10">
    <source>
        <dbReference type="Pfam" id="PF08501"/>
    </source>
</evidence>
<dbReference type="Proteomes" id="UP001279642">
    <property type="component" value="Unassembled WGS sequence"/>
</dbReference>
<comment type="subunit">
    <text evidence="8">Homodimer.</text>
</comment>
<feature type="binding site" evidence="8">
    <location>
        <position position="102"/>
    </location>
    <ligand>
        <name>shikimate</name>
        <dbReference type="ChEBI" id="CHEBI:36208"/>
    </ligand>
</feature>
<feature type="binding site" evidence="8">
    <location>
        <position position="93"/>
    </location>
    <ligand>
        <name>NADP(+)</name>
        <dbReference type="ChEBI" id="CHEBI:58349"/>
    </ligand>
</feature>
<dbReference type="Gene3D" id="3.40.50.10860">
    <property type="entry name" value="Leucine Dehydrogenase, chain A, domain 1"/>
    <property type="match status" value="1"/>
</dbReference>
<dbReference type="GO" id="GO:0004764">
    <property type="term" value="F:shikimate 3-dehydrogenase (NADP+) activity"/>
    <property type="evidence" value="ECO:0007669"/>
    <property type="project" value="UniProtKB-EC"/>
</dbReference>
<evidence type="ECO:0000256" key="1">
    <source>
        <dbReference type="ARBA" id="ARBA00004871"/>
    </source>
</evidence>
<dbReference type="HAMAP" id="MF_00222">
    <property type="entry name" value="Shikimate_DH_AroE"/>
    <property type="match status" value="1"/>
</dbReference>
<evidence type="ECO:0000256" key="2">
    <source>
        <dbReference type="ARBA" id="ARBA00012962"/>
    </source>
</evidence>
<keyword evidence="6 8" id="KW-0057">Aromatic amino acid biosynthesis</keyword>
<dbReference type="Gene3D" id="3.40.50.720">
    <property type="entry name" value="NAD(P)-binding Rossmann-like Domain"/>
    <property type="match status" value="1"/>
</dbReference>
<dbReference type="SUPFAM" id="SSF51735">
    <property type="entry name" value="NAD(P)-binding Rossmann-fold domains"/>
    <property type="match status" value="1"/>
</dbReference>
<feature type="active site" description="Proton acceptor" evidence="8">
    <location>
        <position position="81"/>
    </location>
</feature>
<dbReference type="Pfam" id="PF01488">
    <property type="entry name" value="Shikimate_DH"/>
    <property type="match status" value="1"/>
</dbReference>
<evidence type="ECO:0000256" key="8">
    <source>
        <dbReference type="HAMAP-Rule" id="MF_00222"/>
    </source>
</evidence>
<feature type="domain" description="Shikimate dehydrogenase substrate binding N-terminal" evidence="10">
    <location>
        <begin position="22"/>
        <end position="104"/>
    </location>
</feature>
<keyword evidence="4 8" id="KW-0521">NADP</keyword>
<comment type="similarity">
    <text evidence="8">Belongs to the shikimate dehydrogenase family.</text>
</comment>
<name>A0ABU5E755_9PROT</name>
<dbReference type="PANTHER" id="PTHR21089">
    <property type="entry name" value="SHIKIMATE DEHYDROGENASE"/>
    <property type="match status" value="1"/>
</dbReference>
<feature type="binding site" evidence="8">
    <location>
        <position position="237"/>
    </location>
    <ligand>
        <name>NADP(+)</name>
        <dbReference type="ChEBI" id="CHEBI:58349"/>
    </ligand>
</feature>
<feature type="binding site" evidence="8">
    <location>
        <position position="77"/>
    </location>
    <ligand>
        <name>shikimate</name>
        <dbReference type="ChEBI" id="CHEBI:36208"/>
    </ligand>
</feature>
<dbReference type="InterPro" id="IPR022893">
    <property type="entry name" value="Shikimate_DH_fam"/>
</dbReference>
<evidence type="ECO:0000313" key="12">
    <source>
        <dbReference type="Proteomes" id="UP001279642"/>
    </source>
</evidence>